<dbReference type="InterPro" id="IPR050320">
    <property type="entry name" value="N5-glutamine_MTase"/>
</dbReference>
<sequence length="266" mass="27499">MTSAVPAHDMSATVERLRAAGCVWAEEEAEIITAAAADPAELESIVARRVTGEPLEQVVGFADFCGVRVRVRPGVFVPRARSALLVRAAVAEARRCGGHVVILDLCCGSGGLGLATRAALGGTGTPATLVASDIDPAAVACARVNLGDGVYHGDLFAGLPARLRGRVDVLLANVPYVASRHLGLLPSEARDYEPRSALDGGEDGLDVFRAVVGQADDWLAARGALLSEITEAQTAAATAAARAAGFAAEIISDDDLDARVVLVKRR</sequence>
<evidence type="ECO:0000313" key="2">
    <source>
        <dbReference type="Proteomes" id="UP000656042"/>
    </source>
</evidence>
<keyword evidence="1" id="KW-0489">Methyltransferase</keyword>
<reference evidence="1" key="2">
    <citation type="submission" date="2020-09" db="EMBL/GenBank/DDBJ databases">
        <authorList>
            <person name="Sun Q."/>
            <person name="Zhou Y."/>
        </authorList>
    </citation>
    <scope>NUCLEOTIDE SEQUENCE</scope>
    <source>
        <strain evidence="1">CGMCC 4.7299</strain>
    </source>
</reference>
<dbReference type="InterPro" id="IPR022446">
    <property type="entry name" value="MeTrfrase_put"/>
</dbReference>
<evidence type="ECO:0000313" key="1">
    <source>
        <dbReference type="EMBL" id="GGL14780.1"/>
    </source>
</evidence>
<reference evidence="1" key="1">
    <citation type="journal article" date="2014" name="Int. J. Syst. Evol. Microbiol.">
        <title>Complete genome sequence of Corynebacterium casei LMG S-19264T (=DSM 44701T), isolated from a smear-ripened cheese.</title>
        <authorList>
            <consortium name="US DOE Joint Genome Institute (JGI-PGF)"/>
            <person name="Walter F."/>
            <person name="Albersmeier A."/>
            <person name="Kalinowski J."/>
            <person name="Ruckert C."/>
        </authorList>
    </citation>
    <scope>NUCLEOTIDE SEQUENCE</scope>
    <source>
        <strain evidence="1">CGMCC 4.7299</strain>
    </source>
</reference>
<name>A0A8J3C3U7_9ACTN</name>
<keyword evidence="1" id="KW-0808">Transferase</keyword>
<comment type="caution">
    <text evidence="1">The sequence shown here is derived from an EMBL/GenBank/DDBJ whole genome shotgun (WGS) entry which is preliminary data.</text>
</comment>
<dbReference type="InterPro" id="IPR029063">
    <property type="entry name" value="SAM-dependent_MTases_sf"/>
</dbReference>
<organism evidence="1 2">
    <name type="scientific">Mangrovihabitans endophyticus</name>
    <dbReference type="NCBI Taxonomy" id="1751298"/>
    <lineage>
        <taxon>Bacteria</taxon>
        <taxon>Bacillati</taxon>
        <taxon>Actinomycetota</taxon>
        <taxon>Actinomycetes</taxon>
        <taxon>Micromonosporales</taxon>
        <taxon>Micromonosporaceae</taxon>
        <taxon>Mangrovihabitans</taxon>
    </lineage>
</organism>
<gene>
    <name evidence="1" type="primary">hemK</name>
    <name evidence="1" type="ORF">GCM10012284_56870</name>
</gene>
<dbReference type="GO" id="GO:0008168">
    <property type="term" value="F:methyltransferase activity"/>
    <property type="evidence" value="ECO:0007669"/>
    <property type="project" value="UniProtKB-KW"/>
</dbReference>
<keyword evidence="2" id="KW-1185">Reference proteome</keyword>
<dbReference type="PANTHER" id="PTHR18895:SF74">
    <property type="entry name" value="MTRF1L RELEASE FACTOR GLUTAMINE METHYLTRANSFERASE"/>
    <property type="match status" value="1"/>
</dbReference>
<proteinExistence type="predicted"/>
<dbReference type="AlphaFoldDB" id="A0A8J3C3U7"/>
<dbReference type="NCBIfam" id="TIGR03704">
    <property type="entry name" value="PrmC_rel_meth"/>
    <property type="match status" value="1"/>
</dbReference>
<accession>A0A8J3C3U7</accession>
<dbReference type="Proteomes" id="UP000656042">
    <property type="component" value="Unassembled WGS sequence"/>
</dbReference>
<dbReference type="GO" id="GO:0032259">
    <property type="term" value="P:methylation"/>
    <property type="evidence" value="ECO:0007669"/>
    <property type="project" value="UniProtKB-KW"/>
</dbReference>
<dbReference type="SUPFAM" id="SSF53335">
    <property type="entry name" value="S-adenosyl-L-methionine-dependent methyltransferases"/>
    <property type="match status" value="1"/>
</dbReference>
<protein>
    <submittedName>
        <fullName evidence="1">N5-glutamine S-adenosyl-L-methionine-dependent methyltransferase</fullName>
    </submittedName>
</protein>
<dbReference type="EMBL" id="BMMX01000045">
    <property type="protein sequence ID" value="GGL14780.1"/>
    <property type="molecule type" value="Genomic_DNA"/>
</dbReference>
<dbReference type="PANTHER" id="PTHR18895">
    <property type="entry name" value="HEMK METHYLTRANSFERASE"/>
    <property type="match status" value="1"/>
</dbReference>
<dbReference type="Gene3D" id="3.40.50.150">
    <property type="entry name" value="Vaccinia Virus protein VP39"/>
    <property type="match status" value="1"/>
</dbReference>
<dbReference type="RefSeq" id="WP_229716233.1">
    <property type="nucleotide sequence ID" value="NZ_BMMX01000045.1"/>
</dbReference>